<organism evidence="3 4">
    <name type="scientific">Mytilus coruscus</name>
    <name type="common">Sea mussel</name>
    <dbReference type="NCBI Taxonomy" id="42192"/>
    <lineage>
        <taxon>Eukaryota</taxon>
        <taxon>Metazoa</taxon>
        <taxon>Spiralia</taxon>
        <taxon>Lophotrochozoa</taxon>
        <taxon>Mollusca</taxon>
        <taxon>Bivalvia</taxon>
        <taxon>Autobranchia</taxon>
        <taxon>Pteriomorphia</taxon>
        <taxon>Mytilida</taxon>
        <taxon>Mytiloidea</taxon>
        <taxon>Mytilidae</taxon>
        <taxon>Mytilinae</taxon>
        <taxon>Mytilus</taxon>
    </lineage>
</organism>
<dbReference type="AlphaFoldDB" id="A0A6J8E3Q7"/>
<dbReference type="Proteomes" id="UP000507470">
    <property type="component" value="Unassembled WGS sequence"/>
</dbReference>
<feature type="signal peptide" evidence="1">
    <location>
        <begin position="1"/>
        <end position="20"/>
    </location>
</feature>
<feature type="domain" description="Apple" evidence="2">
    <location>
        <begin position="29"/>
        <end position="101"/>
    </location>
</feature>
<protein>
    <recommendedName>
        <fullName evidence="2">Apple domain-containing protein</fullName>
    </recommendedName>
</protein>
<evidence type="ECO:0000256" key="1">
    <source>
        <dbReference type="SAM" id="SignalP"/>
    </source>
</evidence>
<dbReference type="InterPro" id="IPR016187">
    <property type="entry name" value="CTDL_fold"/>
</dbReference>
<evidence type="ECO:0000313" key="4">
    <source>
        <dbReference type="Proteomes" id="UP000507470"/>
    </source>
</evidence>
<dbReference type="PROSITE" id="PS50948">
    <property type="entry name" value="PAN"/>
    <property type="match status" value="1"/>
</dbReference>
<dbReference type="SUPFAM" id="SSF56436">
    <property type="entry name" value="C-type lectin-like"/>
    <property type="match status" value="1"/>
</dbReference>
<dbReference type="EMBL" id="CACVKT020008376">
    <property type="protein sequence ID" value="CAC5415017.1"/>
    <property type="molecule type" value="Genomic_DNA"/>
</dbReference>
<accession>A0A6J8E3Q7</accession>
<proteinExistence type="predicted"/>
<dbReference type="Gene3D" id="3.10.100.10">
    <property type="entry name" value="Mannose-Binding Protein A, subunit A"/>
    <property type="match status" value="1"/>
</dbReference>
<reference evidence="3 4" key="1">
    <citation type="submission" date="2020-06" db="EMBL/GenBank/DDBJ databases">
        <authorList>
            <person name="Li R."/>
            <person name="Bekaert M."/>
        </authorList>
    </citation>
    <scope>NUCLEOTIDE SEQUENCE [LARGE SCALE GENOMIC DNA]</scope>
    <source>
        <strain evidence="4">wild</strain>
    </source>
</reference>
<evidence type="ECO:0000313" key="3">
    <source>
        <dbReference type="EMBL" id="CAC5415017.1"/>
    </source>
</evidence>
<feature type="chain" id="PRO_5026990718" description="Apple domain-containing protein" evidence="1">
    <location>
        <begin position="21"/>
        <end position="190"/>
    </location>
</feature>
<name>A0A6J8E3Q7_MYTCO</name>
<evidence type="ECO:0000259" key="2">
    <source>
        <dbReference type="PROSITE" id="PS50948"/>
    </source>
</evidence>
<keyword evidence="1" id="KW-0732">Signal</keyword>
<gene>
    <name evidence="3" type="ORF">MCOR_47741</name>
</gene>
<keyword evidence="4" id="KW-1185">Reference proteome</keyword>
<dbReference type="InterPro" id="IPR016186">
    <property type="entry name" value="C-type_lectin-like/link_sf"/>
</dbReference>
<dbReference type="InterPro" id="IPR003609">
    <property type="entry name" value="Pan_app"/>
</dbReference>
<dbReference type="OrthoDB" id="6185596at2759"/>
<sequence length="190" mass="21724">MQYIAYCIAFHNFAVSVVLAQYVGTYTKCVQVETLSVNKTSFLNSVCLSAINCAQLCTEITECKVFTYDDLIKICRMYQRIDTVNCDFNKNNGGLTFSKIAGCPADWKRLENSCYLYENTKKLSWDNAMEYCESRGGYLAEVTDEAEFQLVDSLIHSLCLFELYLLKAIDFIMYSCFHGKIPAFNVHKIN</sequence>